<proteinExistence type="predicted"/>
<dbReference type="Proteomes" id="UP000887576">
    <property type="component" value="Unplaced"/>
</dbReference>
<organism evidence="1 2">
    <name type="scientific">Panagrolaimus sp. JU765</name>
    <dbReference type="NCBI Taxonomy" id="591449"/>
    <lineage>
        <taxon>Eukaryota</taxon>
        <taxon>Metazoa</taxon>
        <taxon>Ecdysozoa</taxon>
        <taxon>Nematoda</taxon>
        <taxon>Chromadorea</taxon>
        <taxon>Rhabditida</taxon>
        <taxon>Tylenchina</taxon>
        <taxon>Panagrolaimomorpha</taxon>
        <taxon>Panagrolaimoidea</taxon>
        <taxon>Panagrolaimidae</taxon>
        <taxon>Panagrolaimus</taxon>
    </lineage>
</organism>
<accession>A0AC34R9Z6</accession>
<protein>
    <submittedName>
        <fullName evidence="2">Dystrophin</fullName>
    </submittedName>
</protein>
<reference evidence="2" key="1">
    <citation type="submission" date="2022-11" db="UniProtKB">
        <authorList>
            <consortium name="WormBaseParasite"/>
        </authorList>
    </citation>
    <scope>IDENTIFICATION</scope>
</reference>
<dbReference type="WBParaSite" id="JU765_v2.g4914.t1">
    <property type="protein sequence ID" value="JU765_v2.g4914.t1"/>
    <property type="gene ID" value="JU765_v2.g4914"/>
</dbReference>
<evidence type="ECO:0000313" key="2">
    <source>
        <dbReference type="WBParaSite" id="JU765_v2.g4914.t1"/>
    </source>
</evidence>
<evidence type="ECO:0000313" key="1">
    <source>
        <dbReference type="Proteomes" id="UP000887576"/>
    </source>
</evidence>
<sequence length="1236" mass="142285">MNGNEYDSDENIILKEQPSNSQVKNEIGQFSSWLHEVERVAITPLDICDLTQIYNVADKLQNNTDELKIRKKELDRLVQTSNEEDTRKLVKAMNKIEVEANKVSTICHQRQVELENLISQVTTFLNNKTAVETWLTDGKQLLENAETPTKLDEHQLQIELEIVERLFSELPEMKEKIEILNNLGPEMIKKYKNDECHRMSHGLSTINFLWTKFNDNIRVRRAVLEANLTSREDFNHALEQFEEWLDDELENVNNRIEEFTQLNATLVDAAALKEFLDQQQELNNEIEAHFEVFELINSVGNSAIESLHVTGEKEMLKTRLNRARSSWEQLIAINKVLSDRINTAQDEHDKLENELLDLSAWVREKTEVIQQQQLVVGDPALILRQSVIIEELENLIESKEKEVNNCLTNVRAYLMRHDLRPTLQTNFIFGHKDDDEQKIEADFIQGYKMQTDCDSLEKNWNLFLEQLRMLGQVVRNAHKEVSELNSALAEALLTLSTLEAKVDKCKPVEKLQLNQLKDAHAKTLILIHEIGEGEIRVEDVNDSAGKIQAENIALSNHLRAQIKAVNQRCRKLKKEVTCRKNAIEKALKDFGPSSEHFMIGSVKSPWQRAVSQVNMLPYYIDHVNKITQWDHPAFVTVMENLINFNQVKFCAYRMGMKLRAIQKTVCLDLIELSDVKKALNRFSSRPYTETIQTDQMTMCLLPLFEDVHNRYPDLLAAGSVILAVDLTMNLIFNIYDPCRDAVTRILSFEVVLVVLCKADLNEKYKYLFQLVSSNDSVNHKQMALLFYELIQIPKFLGEAAAFGGSNVEPSVRSCFSLSHFPSTISVDDFLKWLKMEPQTFIWLPVLHRLTTSENLKHEAKCNVCKMYPLIGLRYRCMKCLNYDVCQNCFFSQRTSKNHKLTHPIYEYCVQTTSKDDLKDFGRIILNKFKNNFNQKTGYLSLETVQEGQPIETGRTAPTNPESEFIHRHIQVFALRLYKKQKERSKSVISRTASEPHLPAPVKSPLQLVLNVEQMEKDELDNLLQKLKHENKSLRQSLQKSRSTLNNFGGSTLDQRRPSSTVSFAMRRRSLGGTGFTIHDLETPEFTGYNTLPAGLSMKSPAPITGRTTSTPLYTDYEKPFKNMPETNVDLQEYRLEQRQKILVEQNKLLQRQLLRLKKALEKQGKEIDFETPKTPTRSLTNFFYDETNLEIEDDAPIGKANKVDVLISTVGELGQAMETFVVSVANDNAEELFDAE</sequence>
<name>A0AC34R9Z6_9BILA</name>